<evidence type="ECO:0000256" key="5">
    <source>
        <dbReference type="ARBA" id="ARBA00022801"/>
    </source>
</evidence>
<dbReference type="AlphaFoldDB" id="A0A518E3A3"/>
<gene>
    <name evidence="9" type="primary">atsA_53</name>
    <name evidence="9" type="ORF">Pla8534_64410</name>
</gene>
<keyword evidence="5 9" id="KW-0378">Hydrolase</keyword>
<evidence type="ECO:0000259" key="8">
    <source>
        <dbReference type="Pfam" id="PF00884"/>
    </source>
</evidence>
<accession>A0A518E3A3</accession>
<feature type="domain" description="Sulfatase N-terminal" evidence="8">
    <location>
        <begin position="35"/>
        <end position="378"/>
    </location>
</feature>
<feature type="chain" id="PRO_5022239436" evidence="7">
    <location>
        <begin position="31"/>
        <end position="552"/>
    </location>
</feature>
<dbReference type="RefSeq" id="WP_145057931.1">
    <property type="nucleotide sequence ID" value="NZ_CP036433.1"/>
</dbReference>
<keyword evidence="3" id="KW-0479">Metal-binding</keyword>
<evidence type="ECO:0000313" key="9">
    <source>
        <dbReference type="EMBL" id="QDU98570.1"/>
    </source>
</evidence>
<keyword evidence="4 7" id="KW-0732">Signal</keyword>
<keyword evidence="6" id="KW-0106">Calcium</keyword>
<dbReference type="InterPro" id="IPR000917">
    <property type="entry name" value="Sulfatase_N"/>
</dbReference>
<dbReference type="OrthoDB" id="9783154at2"/>
<dbReference type="Proteomes" id="UP000317648">
    <property type="component" value="Chromosome"/>
</dbReference>
<comment type="cofactor">
    <cofactor evidence="1">
        <name>Ca(2+)</name>
        <dbReference type="ChEBI" id="CHEBI:29108"/>
    </cofactor>
</comment>
<dbReference type="PANTHER" id="PTHR42693:SF42">
    <property type="entry name" value="ARYLSULFATASE G"/>
    <property type="match status" value="1"/>
</dbReference>
<proteinExistence type="inferred from homology"/>
<name>A0A518E3A3_9BACT</name>
<evidence type="ECO:0000313" key="10">
    <source>
        <dbReference type="Proteomes" id="UP000317648"/>
    </source>
</evidence>
<evidence type="ECO:0000256" key="4">
    <source>
        <dbReference type="ARBA" id="ARBA00022729"/>
    </source>
</evidence>
<reference evidence="9 10" key="1">
    <citation type="submission" date="2019-02" db="EMBL/GenBank/DDBJ databases">
        <title>Deep-cultivation of Planctomycetes and their phenomic and genomic characterization uncovers novel biology.</title>
        <authorList>
            <person name="Wiegand S."/>
            <person name="Jogler M."/>
            <person name="Boedeker C."/>
            <person name="Pinto D."/>
            <person name="Vollmers J."/>
            <person name="Rivas-Marin E."/>
            <person name="Kohn T."/>
            <person name="Peeters S.H."/>
            <person name="Heuer A."/>
            <person name="Rast P."/>
            <person name="Oberbeckmann S."/>
            <person name="Bunk B."/>
            <person name="Jeske O."/>
            <person name="Meyerdierks A."/>
            <person name="Storesund J.E."/>
            <person name="Kallscheuer N."/>
            <person name="Luecker S."/>
            <person name="Lage O.M."/>
            <person name="Pohl T."/>
            <person name="Merkel B.J."/>
            <person name="Hornburger P."/>
            <person name="Mueller R.-W."/>
            <person name="Bruemmer F."/>
            <person name="Labrenz M."/>
            <person name="Spormann A.M."/>
            <person name="Op den Camp H."/>
            <person name="Overmann J."/>
            <person name="Amann R."/>
            <person name="Jetten M.S.M."/>
            <person name="Mascher T."/>
            <person name="Medema M.H."/>
            <person name="Devos D.P."/>
            <person name="Kaster A.-K."/>
            <person name="Ovreas L."/>
            <person name="Rohde M."/>
            <person name="Galperin M.Y."/>
            <person name="Jogler C."/>
        </authorList>
    </citation>
    <scope>NUCLEOTIDE SEQUENCE [LARGE SCALE GENOMIC DNA]</scope>
    <source>
        <strain evidence="9 10">Pla85_3_4</strain>
    </source>
</reference>
<dbReference type="CDD" id="cd16142">
    <property type="entry name" value="ARS_like"/>
    <property type="match status" value="1"/>
</dbReference>
<organism evidence="9 10">
    <name type="scientific">Lignipirellula cremea</name>
    <dbReference type="NCBI Taxonomy" id="2528010"/>
    <lineage>
        <taxon>Bacteria</taxon>
        <taxon>Pseudomonadati</taxon>
        <taxon>Planctomycetota</taxon>
        <taxon>Planctomycetia</taxon>
        <taxon>Pirellulales</taxon>
        <taxon>Pirellulaceae</taxon>
        <taxon>Lignipirellula</taxon>
    </lineage>
</organism>
<dbReference type="InterPro" id="IPR050738">
    <property type="entry name" value="Sulfatase"/>
</dbReference>
<dbReference type="InterPro" id="IPR017850">
    <property type="entry name" value="Alkaline_phosphatase_core_sf"/>
</dbReference>
<dbReference type="GO" id="GO:0046872">
    <property type="term" value="F:metal ion binding"/>
    <property type="evidence" value="ECO:0007669"/>
    <property type="project" value="UniProtKB-KW"/>
</dbReference>
<feature type="signal peptide" evidence="7">
    <location>
        <begin position="1"/>
        <end position="30"/>
    </location>
</feature>
<dbReference type="PANTHER" id="PTHR42693">
    <property type="entry name" value="ARYLSULFATASE FAMILY MEMBER"/>
    <property type="match status" value="1"/>
</dbReference>
<evidence type="ECO:0000256" key="2">
    <source>
        <dbReference type="ARBA" id="ARBA00008779"/>
    </source>
</evidence>
<evidence type="ECO:0000256" key="6">
    <source>
        <dbReference type="ARBA" id="ARBA00022837"/>
    </source>
</evidence>
<dbReference type="KEGG" id="lcre:Pla8534_64410"/>
<dbReference type="SUPFAM" id="SSF53649">
    <property type="entry name" value="Alkaline phosphatase-like"/>
    <property type="match status" value="1"/>
</dbReference>
<dbReference type="Pfam" id="PF00884">
    <property type="entry name" value="Sulfatase"/>
    <property type="match status" value="1"/>
</dbReference>
<dbReference type="EMBL" id="CP036433">
    <property type="protein sequence ID" value="QDU98570.1"/>
    <property type="molecule type" value="Genomic_DNA"/>
</dbReference>
<evidence type="ECO:0000256" key="7">
    <source>
        <dbReference type="SAM" id="SignalP"/>
    </source>
</evidence>
<protein>
    <submittedName>
        <fullName evidence="9">Arylsulfatase</fullName>
        <ecNumber evidence="9">3.1.6.1</ecNumber>
    </submittedName>
</protein>
<dbReference type="GO" id="GO:0004065">
    <property type="term" value="F:arylsulfatase activity"/>
    <property type="evidence" value="ECO:0007669"/>
    <property type="project" value="UniProtKB-EC"/>
</dbReference>
<evidence type="ECO:0000256" key="1">
    <source>
        <dbReference type="ARBA" id="ARBA00001913"/>
    </source>
</evidence>
<dbReference type="Gene3D" id="3.40.720.10">
    <property type="entry name" value="Alkaline Phosphatase, subunit A"/>
    <property type="match status" value="1"/>
</dbReference>
<keyword evidence="10" id="KW-1185">Reference proteome</keyword>
<dbReference type="Gene3D" id="3.30.1120.10">
    <property type="match status" value="1"/>
</dbReference>
<evidence type="ECO:0000256" key="3">
    <source>
        <dbReference type="ARBA" id="ARBA00022723"/>
    </source>
</evidence>
<comment type="similarity">
    <text evidence="2">Belongs to the sulfatase family.</text>
</comment>
<sequence precursor="true">MRRALFTWQHILLPLLAVAAITGAAVPAHAQEKKPNILLIVSDDTGYGDLGPYGGGEGRGMPTPSLDRMAREGMTFFSFYAQPSCTPGRAAMQTGRIPNRSGMTTVAFQGQGGGLPKAEWTLASVLKTAGYRTYFTGKWHLGESDYALPNAQGYDIMEHCFLYHLNAYTYGDPNWFPDMEPELRAMFNRVTKGSLSGGAGQPVKEDFKVNGEYVDTPEKGVVGIPFIDQYVEQSGLKFLEHAAKTPDKPFFINVNFMKVHQPNLPAPEFKHKSISKTKYADSIVELDTRIGRIMDKLRELKLDQDTLVFYTTDNGAWQDVYPDAGYTPFRGTKGTVREGGNRVPAIAVWPGKIKDGVRNHDILGGLDLMATFASVAGVKLPEKDRAGEPIIFDSYDMTPVLLGKGKCARKEWFYFTENELSPGAARVGKYKFVVNLRGDNGAQTGALAVDANLGWKGAEKYVATVPQVFDLLQDPQERYDVFMNNFTEHTWVAVTFNQSVNALMKTYVQYPPRKLQSMTYTGPITLSGYQRFQWVREQLEKDGVSIPLPTGN</sequence>
<dbReference type="EC" id="3.1.6.1" evidence="9"/>